<keyword evidence="3" id="KW-1185">Reference proteome</keyword>
<proteinExistence type="predicted"/>
<evidence type="ECO:0000313" key="3">
    <source>
        <dbReference type="Proteomes" id="UP001295684"/>
    </source>
</evidence>
<reference evidence="2" key="1">
    <citation type="submission" date="2023-07" db="EMBL/GenBank/DDBJ databases">
        <authorList>
            <consortium name="AG Swart"/>
            <person name="Singh M."/>
            <person name="Singh A."/>
            <person name="Seah K."/>
            <person name="Emmerich C."/>
        </authorList>
    </citation>
    <scope>NUCLEOTIDE SEQUENCE</scope>
    <source>
        <strain evidence="2">DP1</strain>
    </source>
</reference>
<evidence type="ECO:0000256" key="1">
    <source>
        <dbReference type="SAM" id="Coils"/>
    </source>
</evidence>
<evidence type="ECO:0000313" key="2">
    <source>
        <dbReference type="EMBL" id="CAI2384749.1"/>
    </source>
</evidence>
<protein>
    <submittedName>
        <fullName evidence="2">Uncharacterized protein</fullName>
    </submittedName>
</protein>
<dbReference type="EMBL" id="CAMPGE010027090">
    <property type="protein sequence ID" value="CAI2384749.1"/>
    <property type="molecule type" value="Genomic_DNA"/>
</dbReference>
<dbReference type="Proteomes" id="UP001295684">
    <property type="component" value="Unassembled WGS sequence"/>
</dbReference>
<feature type="coiled-coil region" evidence="1">
    <location>
        <begin position="118"/>
        <end position="148"/>
    </location>
</feature>
<gene>
    <name evidence="2" type="ORF">ECRASSUSDP1_LOCUS26284</name>
</gene>
<organism evidence="2 3">
    <name type="scientific">Euplotes crassus</name>
    <dbReference type="NCBI Taxonomy" id="5936"/>
    <lineage>
        <taxon>Eukaryota</taxon>
        <taxon>Sar</taxon>
        <taxon>Alveolata</taxon>
        <taxon>Ciliophora</taxon>
        <taxon>Intramacronucleata</taxon>
        <taxon>Spirotrichea</taxon>
        <taxon>Hypotrichia</taxon>
        <taxon>Euplotida</taxon>
        <taxon>Euplotidae</taxon>
        <taxon>Moneuplotes</taxon>
    </lineage>
</organism>
<sequence>MPRSIKTRKNPPKAQDDFGKQWKLSDIDNFMSERTRQIVEPNSPFKNYAKHDYVKFFEKLPSEDSSGLSKSMRADSLFGYHMKEMQNRDQMDSKDFLTSLTKPKKLNLDKISDPTVNLARHRLLVSKLRQENKELREHIKVIKEAQKVEIKNIQTALRIEIEKEFEIRVQRMAETLKLAQHGAKTIRDPEIIDMQNQKTIEKLAQFIVYQELRFNDIIHKIRMDLIDEAREIALDPSSAISKLITEGAIKEHDFDFRIDNINSDIKTFSDAYNRYIEAIKRKKLTKRKDRKAIAKDIKTWRGLREIIPEVIPISNLIQTIKTGRARFFFNKLNSNLKEEATFEAQWEPKNALNDVLTETKIYKLKIDQLTEEINTLKSLTENFMEEIAAKDGKISTLKKQLFSLENDKKEKITNIELLHKRYKEELRELEEENRTQIDKIQKDFEIEHKLWKQIDKRRKKYANYLAKQLVLAKNIIKRPKDMMKMTREMNFKIIQHLSPGPKSTERIKSSRKDRKTVLSLNTSRTRINTQLDRNMTQSSIKFVNFNS</sequence>
<dbReference type="AlphaFoldDB" id="A0AAD1Y598"/>
<keyword evidence="1" id="KW-0175">Coiled coil</keyword>
<name>A0AAD1Y598_EUPCR</name>
<accession>A0AAD1Y598</accession>
<feature type="coiled-coil region" evidence="1">
    <location>
        <begin position="412"/>
        <end position="443"/>
    </location>
</feature>
<comment type="caution">
    <text evidence="2">The sequence shown here is derived from an EMBL/GenBank/DDBJ whole genome shotgun (WGS) entry which is preliminary data.</text>
</comment>